<evidence type="ECO:0000313" key="2">
    <source>
        <dbReference type="EMBL" id="CCX16493.1"/>
    </source>
</evidence>
<reference evidence="2 3" key="1">
    <citation type="journal article" date="2013" name="PLoS Genet.">
        <title>The genome and development-dependent transcriptomes of Pyronema confluens: a window into fungal evolution.</title>
        <authorList>
            <person name="Traeger S."/>
            <person name="Altegoer F."/>
            <person name="Freitag M."/>
            <person name="Gabaldon T."/>
            <person name="Kempken F."/>
            <person name="Kumar A."/>
            <person name="Marcet-Houben M."/>
            <person name="Poggeler S."/>
            <person name="Stajich J.E."/>
            <person name="Nowrousian M."/>
        </authorList>
    </citation>
    <scope>NUCLEOTIDE SEQUENCE [LARGE SCALE GENOMIC DNA]</scope>
    <source>
        <strain evidence="3">CBS 100304</strain>
        <tissue evidence="2">Vegetative mycelium</tissue>
    </source>
</reference>
<gene>
    <name evidence="2" type="ORF">PCON_03136</name>
</gene>
<feature type="region of interest" description="Disordered" evidence="1">
    <location>
        <begin position="1"/>
        <end position="27"/>
    </location>
</feature>
<dbReference type="AlphaFoldDB" id="U4LAN9"/>
<accession>U4LAN9</accession>
<evidence type="ECO:0000313" key="3">
    <source>
        <dbReference type="Proteomes" id="UP000018144"/>
    </source>
</evidence>
<keyword evidence="3" id="KW-1185">Reference proteome</keyword>
<organism evidence="2 3">
    <name type="scientific">Pyronema omphalodes (strain CBS 100304)</name>
    <name type="common">Pyronema confluens</name>
    <dbReference type="NCBI Taxonomy" id="1076935"/>
    <lineage>
        <taxon>Eukaryota</taxon>
        <taxon>Fungi</taxon>
        <taxon>Dikarya</taxon>
        <taxon>Ascomycota</taxon>
        <taxon>Pezizomycotina</taxon>
        <taxon>Pezizomycetes</taxon>
        <taxon>Pezizales</taxon>
        <taxon>Pyronemataceae</taxon>
        <taxon>Pyronema</taxon>
    </lineage>
</organism>
<dbReference type="Proteomes" id="UP000018144">
    <property type="component" value="Unassembled WGS sequence"/>
</dbReference>
<evidence type="ECO:0000256" key="1">
    <source>
        <dbReference type="SAM" id="MobiDB-lite"/>
    </source>
</evidence>
<proteinExistence type="predicted"/>
<name>U4LAN9_PYROM</name>
<sequence>MHRPHDFNTGLNRKYRKHPQTGNSRSSTCQYSLVSEALDHLNQQNHCPRCTHGNLVVHTWTQISFADLDTVVY</sequence>
<protein>
    <submittedName>
        <fullName evidence="2">Uncharacterized protein</fullName>
    </submittedName>
</protein>
<dbReference type="EMBL" id="HF936418">
    <property type="protein sequence ID" value="CCX16493.1"/>
    <property type="molecule type" value="Genomic_DNA"/>
</dbReference>